<reference evidence="4" key="1">
    <citation type="submission" date="2020-11" db="EMBL/GenBank/DDBJ databases">
        <authorList>
            <person name="Tran Van P."/>
        </authorList>
    </citation>
    <scope>NUCLEOTIDE SEQUENCE</scope>
</reference>
<evidence type="ECO:0000256" key="2">
    <source>
        <dbReference type="ARBA" id="ARBA00022737"/>
    </source>
</evidence>
<accession>A0A7R9FPU5</accession>
<feature type="domain" description="Glyoxalase" evidence="3">
    <location>
        <begin position="120"/>
        <end position="160"/>
    </location>
</feature>
<name>A0A7R9FPU5_9CRUS</name>
<evidence type="ECO:0000313" key="5">
    <source>
        <dbReference type="Proteomes" id="UP000677054"/>
    </source>
</evidence>
<dbReference type="Gene3D" id="3.10.180.10">
    <property type="entry name" value="2,3-Dihydroxybiphenyl 1,2-Dioxygenase, domain 1"/>
    <property type="match status" value="3"/>
</dbReference>
<keyword evidence="2" id="KW-0677">Repeat</keyword>
<dbReference type="Pfam" id="PF21207">
    <property type="entry name" value="GLOD4_N"/>
    <property type="match status" value="1"/>
</dbReference>
<dbReference type="CDD" id="cd08358">
    <property type="entry name" value="GLOD4_N"/>
    <property type="match status" value="1"/>
</dbReference>
<organism evidence="4">
    <name type="scientific">Darwinula stevensoni</name>
    <dbReference type="NCBI Taxonomy" id="69355"/>
    <lineage>
        <taxon>Eukaryota</taxon>
        <taxon>Metazoa</taxon>
        <taxon>Ecdysozoa</taxon>
        <taxon>Arthropoda</taxon>
        <taxon>Crustacea</taxon>
        <taxon>Oligostraca</taxon>
        <taxon>Ostracoda</taxon>
        <taxon>Podocopa</taxon>
        <taxon>Podocopida</taxon>
        <taxon>Darwinulocopina</taxon>
        <taxon>Darwinuloidea</taxon>
        <taxon>Darwinulidae</taxon>
        <taxon>Darwinula</taxon>
    </lineage>
</organism>
<dbReference type="SUPFAM" id="SSF54593">
    <property type="entry name" value="Glyoxalase/Bleomycin resistance protein/Dihydroxybiphenyl dioxygenase"/>
    <property type="match status" value="1"/>
</dbReference>
<dbReference type="AlphaFoldDB" id="A0A7R9FPU5"/>
<dbReference type="PANTHER" id="PTHR46466:SF1">
    <property type="entry name" value="GLYOXALASE DOMAIN-CONTAINING PROTEIN 4"/>
    <property type="match status" value="1"/>
</dbReference>
<dbReference type="PANTHER" id="PTHR46466">
    <property type="entry name" value="GLYOXALASE DOMAIN-CONTAINING PROTEIN 4"/>
    <property type="match status" value="1"/>
</dbReference>
<dbReference type="EMBL" id="CAJPEV010002812">
    <property type="protein sequence ID" value="CAG0898109.1"/>
    <property type="molecule type" value="Genomic_DNA"/>
</dbReference>
<proteinExistence type="inferred from homology"/>
<dbReference type="InterPro" id="IPR059155">
    <property type="entry name" value="GLOD4_dom"/>
</dbReference>
<dbReference type="CDD" id="cd16357">
    <property type="entry name" value="GLOD4_C"/>
    <property type="match status" value="1"/>
</dbReference>
<dbReference type="InterPro" id="IPR043193">
    <property type="entry name" value="GLOD4"/>
</dbReference>
<sequence>MAGRRALHFVFKVGDRTKTAHFYRNILGMKVVLSLAVKDLLETVQQLQNFVFSSSVFPSFLQVLRHEEFDEGCKAACNGPYDGLWSKTMIGYGPEDDHFVVELTYNYGIKEYLMGNDFLGLTIQSHEAIENAKRENWHVTEENGINVVEAPGGYRFYLIDEPQPEKDPVKKLTLASSNLAETLNYWHGLLGLTIVEEKEKRATLAYAPSQMKLEFVDIGKPVDHAKAYGRIAFACPASELPDIEAKMKEKEQTILTPLVSLDTPGKATVQVVILADPMLQVMASPFDIFQSTVGGALMIDFSLDGHEICFVGDEGFQELSKVDPKGNELLSKAIAKDKSDDWFQKHRVQKTSA</sequence>
<dbReference type="InterPro" id="IPR029068">
    <property type="entry name" value="Glyas_Bleomycin-R_OHBP_Dase"/>
</dbReference>
<evidence type="ECO:0000313" key="4">
    <source>
        <dbReference type="EMBL" id="CAD7250360.1"/>
    </source>
</evidence>
<protein>
    <recommendedName>
        <fullName evidence="3">Glyoxalase domain-containing protein</fullName>
    </recommendedName>
</protein>
<gene>
    <name evidence="4" type="ORF">DSTB1V02_LOCUS10139</name>
</gene>
<keyword evidence="5" id="KW-1185">Reference proteome</keyword>
<comment type="similarity">
    <text evidence="1">Belongs to the glyoxalase I family.</text>
</comment>
<dbReference type="EMBL" id="LR902329">
    <property type="protein sequence ID" value="CAD7250360.1"/>
    <property type="molecule type" value="Genomic_DNA"/>
</dbReference>
<evidence type="ECO:0000259" key="3">
    <source>
        <dbReference type="Pfam" id="PF21207"/>
    </source>
</evidence>
<dbReference type="InterPro" id="IPR043194">
    <property type="entry name" value="GLOD4_C"/>
</dbReference>
<dbReference type="Proteomes" id="UP000677054">
    <property type="component" value="Unassembled WGS sequence"/>
</dbReference>
<dbReference type="Pfam" id="PF21701">
    <property type="entry name" value="GLOD4_C"/>
    <property type="match status" value="1"/>
</dbReference>
<evidence type="ECO:0000256" key="1">
    <source>
        <dbReference type="ARBA" id="ARBA00010363"/>
    </source>
</evidence>
<dbReference type="OrthoDB" id="1545884at2759"/>